<dbReference type="PROSITE" id="PS50113">
    <property type="entry name" value="PAC"/>
    <property type="match status" value="1"/>
</dbReference>
<dbReference type="NCBIfam" id="TIGR00229">
    <property type="entry name" value="sensory_box"/>
    <property type="match status" value="3"/>
</dbReference>
<evidence type="ECO:0000313" key="9">
    <source>
        <dbReference type="Proteomes" id="UP000537718"/>
    </source>
</evidence>
<dbReference type="Pfam" id="PF08448">
    <property type="entry name" value="PAS_4"/>
    <property type="match status" value="1"/>
</dbReference>
<evidence type="ECO:0000259" key="6">
    <source>
        <dbReference type="PROSITE" id="PS50112"/>
    </source>
</evidence>
<dbReference type="Pfam" id="PF13426">
    <property type="entry name" value="PAS_9"/>
    <property type="match status" value="1"/>
</dbReference>
<reference evidence="8 9" key="1">
    <citation type="submission" date="2020-08" db="EMBL/GenBank/DDBJ databases">
        <title>Genomic Encyclopedia of Type Strains, Phase IV (KMG-V): Genome sequencing to study the core and pangenomes of soil and plant-associated prokaryotes.</title>
        <authorList>
            <person name="Whitman W."/>
        </authorList>
    </citation>
    <scope>NUCLEOTIDE SEQUENCE [LARGE SCALE GENOMIC DNA]</scope>
    <source>
        <strain evidence="8 9">MP7CTX6</strain>
    </source>
</reference>
<dbReference type="CDD" id="cd00130">
    <property type="entry name" value="PAS"/>
    <property type="match status" value="3"/>
</dbReference>
<organism evidence="8 9">
    <name type="scientific">Pedobacter cryoconitis</name>
    <dbReference type="NCBI Taxonomy" id="188932"/>
    <lineage>
        <taxon>Bacteria</taxon>
        <taxon>Pseudomonadati</taxon>
        <taxon>Bacteroidota</taxon>
        <taxon>Sphingobacteriia</taxon>
        <taxon>Sphingobacteriales</taxon>
        <taxon>Sphingobacteriaceae</taxon>
        <taxon>Pedobacter</taxon>
    </lineage>
</organism>
<dbReference type="InterPro" id="IPR036097">
    <property type="entry name" value="HisK_dim/P_sf"/>
</dbReference>
<comment type="catalytic activity">
    <reaction evidence="1">
        <text>ATP + protein L-histidine = ADP + protein N-phospho-L-histidine.</text>
        <dbReference type="EC" id="2.7.13.3"/>
    </reaction>
</comment>
<feature type="domain" description="PAC" evidence="7">
    <location>
        <begin position="337"/>
        <end position="389"/>
    </location>
</feature>
<evidence type="ECO:0000256" key="4">
    <source>
        <dbReference type="ARBA" id="ARBA00022679"/>
    </source>
</evidence>
<dbReference type="RefSeq" id="WP_183868921.1">
    <property type="nucleotide sequence ID" value="NZ_JACHCF010000010.1"/>
</dbReference>
<dbReference type="InterPro" id="IPR035965">
    <property type="entry name" value="PAS-like_dom_sf"/>
</dbReference>
<accession>A0A7W8YW31</accession>
<dbReference type="EC" id="2.7.13.3" evidence="2"/>
<sequence length="462" mass="53896">MDFQNNPYKDIFQLSPQPMWIYDIDTLRFLEVNEAAIRHYGYSREDFLSMTIKEIRPEDTIPQFELAMDNVHRHKERFTNKRYKHLKKNGDVIAVEIKSNLFELNGKPAELIIATDITSELQHEQAAKRLEETLLLSEKRFKALIQAGSDLTSIIDMDGKYRFLSESCISLLKIYPDKMIGKTAYDYIHPEDRERVVEQMNSLLEVERVHIQPFRFLNGNNEWRWLTTTARNMLEDPAISGIVTNSTDITELININEELKLSNDRYKLMLKAADEAICDWDIQNDIAYWSVGFNEIFGYNLDVYNNTLWSDNIFPDDREQALKELNDAVKNPETEVLHSEYRFLKANREVAIIHYRGIFLRDKDGNAIRSIGSYRDITAYKENISQVQRQAMQLQEIAWTQSHKIRDSLAKIIGLVDLLKNEDFVTDAQKEILTFLNKSATDLDNGIRNIVNITYTLDKSTD</sequence>
<keyword evidence="5" id="KW-0418">Kinase</keyword>
<dbReference type="SMART" id="SM00091">
    <property type="entry name" value="PAS"/>
    <property type="match status" value="3"/>
</dbReference>
<dbReference type="PROSITE" id="PS50112">
    <property type="entry name" value="PAS"/>
    <property type="match status" value="3"/>
</dbReference>
<dbReference type="PANTHER" id="PTHR43304">
    <property type="entry name" value="PHYTOCHROME-LIKE PROTEIN CPH1"/>
    <property type="match status" value="1"/>
</dbReference>
<proteinExistence type="predicted"/>
<feature type="domain" description="PAS" evidence="6">
    <location>
        <begin position="4"/>
        <end position="59"/>
    </location>
</feature>
<evidence type="ECO:0000256" key="3">
    <source>
        <dbReference type="ARBA" id="ARBA00022553"/>
    </source>
</evidence>
<name>A0A7W8YW31_9SPHI</name>
<dbReference type="InterPro" id="IPR013655">
    <property type="entry name" value="PAS_fold_3"/>
</dbReference>
<dbReference type="InterPro" id="IPR000700">
    <property type="entry name" value="PAS-assoc_C"/>
</dbReference>
<dbReference type="Gene3D" id="3.30.450.20">
    <property type="entry name" value="PAS domain"/>
    <property type="match status" value="3"/>
</dbReference>
<dbReference type="AlphaFoldDB" id="A0A7W8YW31"/>
<evidence type="ECO:0000256" key="5">
    <source>
        <dbReference type="ARBA" id="ARBA00022777"/>
    </source>
</evidence>
<dbReference type="EMBL" id="JACHCF010000010">
    <property type="protein sequence ID" value="MBB5622841.1"/>
    <property type="molecule type" value="Genomic_DNA"/>
</dbReference>
<evidence type="ECO:0000256" key="2">
    <source>
        <dbReference type="ARBA" id="ARBA00012438"/>
    </source>
</evidence>
<feature type="domain" description="PAS" evidence="6">
    <location>
        <begin position="137"/>
        <end position="207"/>
    </location>
</feature>
<dbReference type="GO" id="GO:0000155">
    <property type="term" value="F:phosphorelay sensor kinase activity"/>
    <property type="evidence" value="ECO:0007669"/>
    <property type="project" value="InterPro"/>
</dbReference>
<comment type="caution">
    <text evidence="8">The sequence shown here is derived from an EMBL/GenBank/DDBJ whole genome shotgun (WGS) entry which is preliminary data.</text>
</comment>
<dbReference type="SUPFAM" id="SSF47384">
    <property type="entry name" value="Homodimeric domain of signal transducing histidine kinase"/>
    <property type="match status" value="1"/>
</dbReference>
<keyword evidence="4" id="KW-0808">Transferase</keyword>
<dbReference type="PANTHER" id="PTHR43304:SF1">
    <property type="entry name" value="PAC DOMAIN-CONTAINING PROTEIN"/>
    <property type="match status" value="1"/>
</dbReference>
<evidence type="ECO:0000259" key="7">
    <source>
        <dbReference type="PROSITE" id="PS50113"/>
    </source>
</evidence>
<dbReference type="SUPFAM" id="SSF55785">
    <property type="entry name" value="PYP-like sensor domain (PAS domain)"/>
    <property type="match status" value="3"/>
</dbReference>
<dbReference type="InterPro" id="IPR013656">
    <property type="entry name" value="PAS_4"/>
</dbReference>
<dbReference type="Proteomes" id="UP000537718">
    <property type="component" value="Unassembled WGS sequence"/>
</dbReference>
<gene>
    <name evidence="8" type="ORF">HDE69_003923</name>
</gene>
<protein>
    <recommendedName>
        <fullName evidence="2">histidine kinase</fullName>
        <ecNumber evidence="2">2.7.13.3</ecNumber>
    </recommendedName>
</protein>
<evidence type="ECO:0000256" key="1">
    <source>
        <dbReference type="ARBA" id="ARBA00000085"/>
    </source>
</evidence>
<dbReference type="InterPro" id="IPR001610">
    <property type="entry name" value="PAC"/>
</dbReference>
<dbReference type="SMART" id="SM00086">
    <property type="entry name" value="PAC"/>
    <property type="match status" value="3"/>
</dbReference>
<evidence type="ECO:0000313" key="8">
    <source>
        <dbReference type="EMBL" id="MBB5622841.1"/>
    </source>
</evidence>
<dbReference type="InterPro" id="IPR052162">
    <property type="entry name" value="Sensor_kinase/Photoreceptor"/>
</dbReference>
<dbReference type="InterPro" id="IPR000014">
    <property type="entry name" value="PAS"/>
</dbReference>
<keyword evidence="3" id="KW-0597">Phosphoprotein</keyword>
<feature type="domain" description="PAS" evidence="6">
    <location>
        <begin position="262"/>
        <end position="332"/>
    </location>
</feature>
<dbReference type="Pfam" id="PF08447">
    <property type="entry name" value="PAS_3"/>
    <property type="match status" value="1"/>
</dbReference>